<dbReference type="STRING" id="6689.A0A423U253"/>
<reference evidence="6 7" key="2">
    <citation type="submission" date="2019-01" db="EMBL/GenBank/DDBJ databases">
        <title>The decoding of complex shrimp genome reveals the adaptation for benthos swimmer, frequently molting mechanism and breeding impact on genome.</title>
        <authorList>
            <person name="Sun Y."/>
            <person name="Gao Y."/>
            <person name="Yu Y."/>
        </authorList>
    </citation>
    <scope>NUCLEOTIDE SEQUENCE [LARGE SCALE GENOMIC DNA]</scope>
    <source>
        <tissue evidence="6">Muscle</tissue>
    </source>
</reference>
<dbReference type="AlphaFoldDB" id="A0A423U253"/>
<keyword evidence="7" id="KW-1185">Reference proteome</keyword>
<comment type="subcellular location">
    <subcellularLocation>
        <location evidence="1">Cytoplasm</location>
    </subcellularLocation>
</comment>
<feature type="region of interest" description="Disordered" evidence="3">
    <location>
        <begin position="278"/>
        <end position="325"/>
    </location>
</feature>
<dbReference type="GO" id="GO:0005737">
    <property type="term" value="C:cytoplasm"/>
    <property type="evidence" value="ECO:0007669"/>
    <property type="project" value="UniProtKB-SubCell"/>
</dbReference>
<dbReference type="EMBL" id="QCYY01000775">
    <property type="protein sequence ID" value="ROT82783.1"/>
    <property type="molecule type" value="Genomic_DNA"/>
</dbReference>
<accession>A0A423U253</accession>
<evidence type="ECO:0000313" key="7">
    <source>
        <dbReference type="Proteomes" id="UP000283509"/>
    </source>
</evidence>
<keyword evidence="2" id="KW-0963">Cytoplasm</keyword>
<dbReference type="InterPro" id="IPR006020">
    <property type="entry name" value="PTB/PI_dom"/>
</dbReference>
<organism evidence="6 7">
    <name type="scientific">Penaeus vannamei</name>
    <name type="common">Whiteleg shrimp</name>
    <name type="synonym">Litopenaeus vannamei</name>
    <dbReference type="NCBI Taxonomy" id="6689"/>
    <lineage>
        <taxon>Eukaryota</taxon>
        <taxon>Metazoa</taxon>
        <taxon>Ecdysozoa</taxon>
        <taxon>Arthropoda</taxon>
        <taxon>Crustacea</taxon>
        <taxon>Multicrustacea</taxon>
        <taxon>Malacostraca</taxon>
        <taxon>Eumalacostraca</taxon>
        <taxon>Eucarida</taxon>
        <taxon>Decapoda</taxon>
        <taxon>Dendrobranchiata</taxon>
        <taxon>Penaeoidea</taxon>
        <taxon>Penaeidae</taxon>
        <taxon>Penaeus</taxon>
    </lineage>
</organism>
<evidence type="ECO:0000313" key="6">
    <source>
        <dbReference type="EMBL" id="ROT82783.1"/>
    </source>
</evidence>
<dbReference type="Proteomes" id="UP000283509">
    <property type="component" value="Unassembled WGS sequence"/>
</dbReference>
<feature type="chain" id="PRO_5019496135" evidence="4">
    <location>
        <begin position="22"/>
        <end position="526"/>
    </location>
</feature>
<feature type="signal peptide" evidence="4">
    <location>
        <begin position="1"/>
        <end position="21"/>
    </location>
</feature>
<comment type="caution">
    <text evidence="6">The sequence shown here is derived from an EMBL/GenBank/DDBJ whole genome shotgun (WGS) entry which is preliminary data.</text>
</comment>
<evidence type="ECO:0000256" key="2">
    <source>
        <dbReference type="ARBA" id="ARBA00022490"/>
    </source>
</evidence>
<evidence type="ECO:0000256" key="3">
    <source>
        <dbReference type="SAM" id="MobiDB-lite"/>
    </source>
</evidence>
<reference evidence="6 7" key="1">
    <citation type="submission" date="2018-04" db="EMBL/GenBank/DDBJ databases">
        <authorList>
            <person name="Zhang X."/>
            <person name="Yuan J."/>
            <person name="Li F."/>
            <person name="Xiang J."/>
        </authorList>
    </citation>
    <scope>NUCLEOTIDE SEQUENCE [LARGE SCALE GENOMIC DNA]</scope>
    <source>
        <tissue evidence="6">Muscle</tissue>
    </source>
</reference>
<dbReference type="OrthoDB" id="5965083at2759"/>
<name>A0A423U253_PENVA</name>
<protein>
    <submittedName>
        <fullName evidence="6">Putative JNK-interacting protein 1 isoform X1</fullName>
    </submittedName>
</protein>
<gene>
    <name evidence="6" type="ORF">C7M84_024027</name>
</gene>
<dbReference type="PANTHER" id="PTHR47437:SF4">
    <property type="entry name" value="JNK-INTERACTING PROTEIN 1-LIKE PROTEIN"/>
    <property type="match status" value="1"/>
</dbReference>
<feature type="domain" description="PID" evidence="5">
    <location>
        <begin position="423"/>
        <end position="515"/>
    </location>
</feature>
<dbReference type="SUPFAM" id="SSF50729">
    <property type="entry name" value="PH domain-like"/>
    <property type="match status" value="1"/>
</dbReference>
<dbReference type="Pfam" id="PF00640">
    <property type="entry name" value="PID"/>
    <property type="match status" value="1"/>
</dbReference>
<dbReference type="GO" id="GO:0005078">
    <property type="term" value="F:MAP-kinase scaffold activity"/>
    <property type="evidence" value="ECO:0007669"/>
    <property type="project" value="TreeGrafter"/>
</dbReference>
<dbReference type="InterPro" id="IPR047178">
    <property type="entry name" value="JIP1_scaffold"/>
</dbReference>
<evidence type="ECO:0000256" key="4">
    <source>
        <dbReference type="SAM" id="SignalP"/>
    </source>
</evidence>
<keyword evidence="4" id="KW-0732">Signal</keyword>
<dbReference type="InterPro" id="IPR011993">
    <property type="entry name" value="PH-like_dom_sf"/>
</dbReference>
<dbReference type="PANTHER" id="PTHR47437">
    <property type="entry name" value="JNK-INTERACTING PROTEIN 1-LIKE PROTEIN"/>
    <property type="match status" value="1"/>
</dbReference>
<dbReference type="GO" id="GO:0046328">
    <property type="term" value="P:regulation of JNK cascade"/>
    <property type="evidence" value="ECO:0007669"/>
    <property type="project" value="InterPro"/>
</dbReference>
<proteinExistence type="predicted"/>
<evidence type="ECO:0000259" key="5">
    <source>
        <dbReference type="Pfam" id="PF00640"/>
    </source>
</evidence>
<sequence length="526" mass="57634">MKSLLAVILTFFAFTIATVQSEDGVATAMDNAPYESLSAVLRRRIRDVVQLQDGRRQTQENRPLSASSPMLALLTTVGGDGDVTPSIPSASRKPLVLLRRIRREQPNTAQQVRDPSSTMLESANDAVMSILNSPMVRKAPQVAGEAMVSVLRSPMIQKVPQVAGEAMVSFFRSPMIRKIPQAAGEAVLSTLRSPMLREVPQAAGKAIVSFLRSPVVQEVPQAAGEAMVSFLRSPLLREVPHAAGEALLTFFKSPMLREVPHMAGKAVVTFLAPAGSPTDTFSLPKTHRSTERPPPASNFPRPAKRFKSLPHLPSPRPPLTDHALSPPTAFSTASILALRTPNLAEELQEAESGVASRSSTPDALTLINNHSRPILVLKCHSYIRGVNLRTGRQGIFPAAHVTDVDYSDFDPTVPKVKKERYLLNYLGSIETLCHKGNQVLCQAVRKIAGDKGSAQHPHPCILEVSDQGIRMVDKSKPAPNHVPCHDYFYHLKHVSFCAFHPKDHRYFGFITKHPTFSALHPCFQEQ</sequence>
<evidence type="ECO:0000256" key="1">
    <source>
        <dbReference type="ARBA" id="ARBA00004496"/>
    </source>
</evidence>
<dbReference type="GO" id="GO:0007254">
    <property type="term" value="P:JNK cascade"/>
    <property type="evidence" value="ECO:0007669"/>
    <property type="project" value="TreeGrafter"/>
</dbReference>
<dbReference type="GO" id="GO:0008432">
    <property type="term" value="F:JUN kinase binding"/>
    <property type="evidence" value="ECO:0007669"/>
    <property type="project" value="TreeGrafter"/>
</dbReference>
<dbReference type="Gene3D" id="2.30.29.30">
    <property type="entry name" value="Pleckstrin-homology domain (PH domain)/Phosphotyrosine-binding domain (PTB)"/>
    <property type="match status" value="1"/>
</dbReference>